<evidence type="ECO:0000313" key="3">
    <source>
        <dbReference type="EMBL" id="OCT51644.1"/>
    </source>
</evidence>
<gene>
    <name evidence="3" type="ORF">CLCR_08855</name>
</gene>
<feature type="compositionally biased region" description="Low complexity" evidence="2">
    <location>
        <begin position="10"/>
        <end position="24"/>
    </location>
</feature>
<dbReference type="OrthoDB" id="408631at2759"/>
<feature type="compositionally biased region" description="Basic and acidic residues" evidence="2">
    <location>
        <begin position="152"/>
        <end position="174"/>
    </location>
</feature>
<dbReference type="AlphaFoldDB" id="A0A1C1CT30"/>
<dbReference type="GO" id="GO:0051082">
    <property type="term" value="F:unfolded protein binding"/>
    <property type="evidence" value="ECO:0007669"/>
    <property type="project" value="TreeGrafter"/>
</dbReference>
<accession>A0A1C1CT30</accession>
<dbReference type="VEuPathDB" id="FungiDB:G647_06455"/>
<dbReference type="EMBL" id="LGRB01000009">
    <property type="protein sequence ID" value="OCT51644.1"/>
    <property type="molecule type" value="Genomic_DNA"/>
</dbReference>
<dbReference type="GO" id="GO:0070072">
    <property type="term" value="P:vacuolar proton-transporting V-type ATPase complex assembly"/>
    <property type="evidence" value="ECO:0007669"/>
    <property type="project" value="InterPro"/>
</dbReference>
<feature type="region of interest" description="Disordered" evidence="2">
    <location>
        <begin position="256"/>
        <end position="328"/>
    </location>
</feature>
<dbReference type="PANTHER" id="PTHR31996:SF2">
    <property type="entry name" value="COILED-COIL DOMAIN-CONTAINING PROTEIN 115"/>
    <property type="match status" value="1"/>
</dbReference>
<keyword evidence="4" id="KW-1185">Reference proteome</keyword>
<dbReference type="PANTHER" id="PTHR31996">
    <property type="entry name" value="COILED-COIL DOMAIN-CONTAINING PROTEIN 115"/>
    <property type="match status" value="1"/>
</dbReference>
<dbReference type="VEuPathDB" id="FungiDB:CLCR_08855"/>
<comment type="caution">
    <text evidence="3">The sequence shown here is derived from an EMBL/GenBank/DDBJ whole genome shotgun (WGS) entry which is preliminary data.</text>
</comment>
<name>A0A1C1CT30_9EURO</name>
<dbReference type="eggNOG" id="ENOG502S6WS">
    <property type="taxonomic scope" value="Eukaryota"/>
</dbReference>
<sequence>MASTLPSPPNSRDSSPDSTSKSNTVADDGEDLSSRLDLLLIEYLSLLDRYTTLRARLGRDFSSGFFALAQANRYADSSLGAGRRYGEEGFDDRMKARRVVGIKRGERIERDRSAPVVELEAAGQTIQHSDKKDLFKRKCKPQLSEVMASDAPKQDSSEPELHEQEYEQGSKDGIDSELPLYAHHLSTETSLFPTKDPLKWYGILVPPALRTCQDHFATAVSSVIPELLNTTFSMRSVEDEIWMIRRELGILDEYEYNPSDIADNPDEEGMKNHSRPSPQDHEPETSVSALELLPSRSKASPAKNSSSLLSTSSGGVSPQPRSRVLKLD</sequence>
<feature type="region of interest" description="Disordered" evidence="2">
    <location>
        <begin position="1"/>
        <end position="29"/>
    </location>
</feature>
<evidence type="ECO:0000256" key="2">
    <source>
        <dbReference type="SAM" id="MobiDB-lite"/>
    </source>
</evidence>
<dbReference type="STRING" id="86049.A0A1C1CT30"/>
<protein>
    <recommendedName>
        <fullName evidence="1">Vacuolar ATPase assembly protein VMA22</fullName>
    </recommendedName>
</protein>
<organism evidence="3 4">
    <name type="scientific">Cladophialophora carrionii</name>
    <dbReference type="NCBI Taxonomy" id="86049"/>
    <lineage>
        <taxon>Eukaryota</taxon>
        <taxon>Fungi</taxon>
        <taxon>Dikarya</taxon>
        <taxon>Ascomycota</taxon>
        <taxon>Pezizomycotina</taxon>
        <taxon>Eurotiomycetes</taxon>
        <taxon>Chaetothyriomycetidae</taxon>
        <taxon>Chaetothyriales</taxon>
        <taxon>Herpotrichiellaceae</taxon>
        <taxon>Cladophialophora</taxon>
    </lineage>
</organism>
<feature type="compositionally biased region" description="Low complexity" evidence="2">
    <location>
        <begin position="294"/>
        <end position="317"/>
    </location>
</feature>
<evidence type="ECO:0000256" key="1">
    <source>
        <dbReference type="ARBA" id="ARBA00093634"/>
    </source>
</evidence>
<dbReference type="Pfam" id="PF21730">
    <property type="entry name" value="Vma22_CCDC115"/>
    <property type="match status" value="1"/>
</dbReference>
<dbReference type="InterPro" id="IPR040357">
    <property type="entry name" value="Vma22/CCDC115"/>
</dbReference>
<dbReference type="GO" id="GO:1990871">
    <property type="term" value="C:Vma12-Vma22 assembly complex"/>
    <property type="evidence" value="ECO:0007669"/>
    <property type="project" value="TreeGrafter"/>
</dbReference>
<reference evidence="4" key="1">
    <citation type="submission" date="2015-07" db="EMBL/GenBank/DDBJ databases">
        <authorList>
            <person name="Teixeira M.M."/>
            <person name="Souza R.C."/>
            <person name="Almeida L.G."/>
            <person name="Vicente V.A."/>
            <person name="de Hoog S."/>
            <person name="Bocca A.L."/>
            <person name="de Almeida S.R."/>
            <person name="Vasconcelos A.T."/>
            <person name="Felipe M.S."/>
        </authorList>
    </citation>
    <scope>NUCLEOTIDE SEQUENCE [LARGE SCALE GENOMIC DNA]</scope>
    <source>
        <strain evidence="4">KSF</strain>
    </source>
</reference>
<dbReference type="Proteomes" id="UP000094526">
    <property type="component" value="Unassembled WGS sequence"/>
</dbReference>
<proteinExistence type="predicted"/>
<evidence type="ECO:0000313" key="4">
    <source>
        <dbReference type="Proteomes" id="UP000094526"/>
    </source>
</evidence>
<feature type="region of interest" description="Disordered" evidence="2">
    <location>
        <begin position="144"/>
        <end position="174"/>
    </location>
</feature>